<evidence type="ECO:0000256" key="1">
    <source>
        <dbReference type="SAM" id="MobiDB-lite"/>
    </source>
</evidence>
<dbReference type="Proteomes" id="UP000315648">
    <property type="component" value="Unassembled WGS sequence"/>
</dbReference>
<dbReference type="SUPFAM" id="SSF52266">
    <property type="entry name" value="SGNH hydrolase"/>
    <property type="match status" value="1"/>
</dbReference>
<evidence type="ECO:0000259" key="2">
    <source>
        <dbReference type="Pfam" id="PF16227"/>
    </source>
</evidence>
<gene>
    <name evidence="3" type="ORF">FPL22_04295</name>
</gene>
<dbReference type="Pfam" id="PF16227">
    <property type="entry name" value="DUF4886"/>
    <property type="match status" value="1"/>
</dbReference>
<dbReference type="AlphaFoldDB" id="A0A556QPG6"/>
<sequence>MNTCANNQPPRSERHAQPRESISILTIGNSFSDNATEYLPALASAGGKRLVLGKANVGGASFEAHVRWLGLAEAGDAVGRAYKDFIDPRTGGPCAATLQEALTAARWDVVTLQQFSELSHKLESFQPSVEQLIETIRRHAPSAEIVFHSTWSYRDDHPWFQLDPSFTQECMQAQIRETYLAISRQTGFRVIPVGDAFARARKNSRWTYAPDPAFNFDDPPQGMLPRQEASLHAGWYWKMDAEGGPKLELDAKHLGPAGKYLGACVWYQSLFNADEAPAGFVPPALRPDDAADLRRRARPPLASFSVR</sequence>
<name>A0A556QPG6_9BACT</name>
<dbReference type="OrthoDB" id="265974at2"/>
<dbReference type="Gene3D" id="3.40.50.1110">
    <property type="entry name" value="SGNH hydrolase"/>
    <property type="match status" value="1"/>
</dbReference>
<dbReference type="EMBL" id="VMBG01000001">
    <property type="protein sequence ID" value="TSJ78526.1"/>
    <property type="molecule type" value="Genomic_DNA"/>
</dbReference>
<accession>A0A556QPG6</accession>
<reference evidence="3 4" key="1">
    <citation type="submission" date="2019-07" db="EMBL/GenBank/DDBJ databases">
        <title>Description of 53C-WASEF.</title>
        <authorList>
            <person name="Pitt A."/>
            <person name="Hahn M.W."/>
        </authorList>
    </citation>
    <scope>NUCLEOTIDE SEQUENCE [LARGE SCALE GENOMIC DNA]</scope>
    <source>
        <strain evidence="3 4">53C-WASEF</strain>
    </source>
</reference>
<evidence type="ECO:0000313" key="3">
    <source>
        <dbReference type="EMBL" id="TSJ78526.1"/>
    </source>
</evidence>
<comment type="caution">
    <text evidence="3">The sequence shown here is derived from an EMBL/GenBank/DDBJ whole genome shotgun (WGS) entry which is preliminary data.</text>
</comment>
<organism evidence="3 4">
    <name type="scientific">Rariglobus hedericola</name>
    <dbReference type="NCBI Taxonomy" id="2597822"/>
    <lineage>
        <taxon>Bacteria</taxon>
        <taxon>Pseudomonadati</taxon>
        <taxon>Verrucomicrobiota</taxon>
        <taxon>Opitutia</taxon>
        <taxon>Opitutales</taxon>
        <taxon>Opitutaceae</taxon>
        <taxon>Rariglobus</taxon>
    </lineage>
</organism>
<keyword evidence="4" id="KW-1185">Reference proteome</keyword>
<proteinExistence type="predicted"/>
<evidence type="ECO:0000313" key="4">
    <source>
        <dbReference type="Proteomes" id="UP000315648"/>
    </source>
</evidence>
<dbReference type="GO" id="GO:0016788">
    <property type="term" value="F:hydrolase activity, acting on ester bonds"/>
    <property type="evidence" value="ECO:0007669"/>
    <property type="project" value="UniProtKB-ARBA"/>
</dbReference>
<protein>
    <submittedName>
        <fullName evidence="3">DUF4886 domain-containing protein</fullName>
    </submittedName>
</protein>
<feature type="region of interest" description="Disordered" evidence="1">
    <location>
        <begin position="288"/>
        <end position="307"/>
    </location>
</feature>
<dbReference type="InterPro" id="IPR032616">
    <property type="entry name" value="DUF4886"/>
</dbReference>
<dbReference type="RefSeq" id="WP_144228867.1">
    <property type="nucleotide sequence ID" value="NZ_CBCRVV010000022.1"/>
</dbReference>
<dbReference type="InterPro" id="IPR036514">
    <property type="entry name" value="SGNH_hydro_sf"/>
</dbReference>
<feature type="domain" description="DUF4886" evidence="2">
    <location>
        <begin position="24"/>
        <end position="201"/>
    </location>
</feature>